<feature type="transmembrane region" description="Helical" evidence="2">
    <location>
        <begin position="114"/>
        <end position="140"/>
    </location>
</feature>
<keyword evidence="2" id="KW-0472">Membrane</keyword>
<evidence type="ECO:0000313" key="4">
    <source>
        <dbReference type="Proteomes" id="UP001149140"/>
    </source>
</evidence>
<accession>A0A9X3S889</accession>
<name>A0A9X3S889_9ACTN</name>
<protein>
    <submittedName>
        <fullName evidence="3">Uncharacterized protein</fullName>
    </submittedName>
</protein>
<gene>
    <name evidence="3" type="ORF">OM076_41225</name>
</gene>
<sequence length="185" mass="19389">MTRRFDIGPFVLALAALVLLVSLFLPWVDYGAAVAAIPNGAGADDVNAWRLFEITDLLLAALAIAAVVAAAGLITPAVDLIERRWVPWIVGAAFVLVANQILEPHNQVGSRGTGAWLAFAATVVMVIGAVLSLTKVSVAVGVEGRDRRRRVAAVDHRPPPTEAGAPVQRSSTSLLTDPPEAGKES</sequence>
<comment type="caution">
    <text evidence="3">The sequence shown here is derived from an EMBL/GenBank/DDBJ whole genome shotgun (WGS) entry which is preliminary data.</text>
</comment>
<feature type="transmembrane region" description="Helical" evidence="2">
    <location>
        <begin position="85"/>
        <end position="102"/>
    </location>
</feature>
<evidence type="ECO:0000313" key="3">
    <source>
        <dbReference type="EMBL" id="MDA0166756.1"/>
    </source>
</evidence>
<feature type="transmembrane region" description="Helical" evidence="2">
    <location>
        <begin position="59"/>
        <end position="78"/>
    </location>
</feature>
<proteinExistence type="predicted"/>
<keyword evidence="2" id="KW-1133">Transmembrane helix</keyword>
<keyword evidence="4" id="KW-1185">Reference proteome</keyword>
<keyword evidence="2" id="KW-0812">Transmembrane</keyword>
<evidence type="ECO:0000256" key="2">
    <source>
        <dbReference type="SAM" id="Phobius"/>
    </source>
</evidence>
<dbReference type="RefSeq" id="WP_270046009.1">
    <property type="nucleotide sequence ID" value="NZ_JAPDOD010000075.1"/>
</dbReference>
<dbReference type="Proteomes" id="UP001149140">
    <property type="component" value="Unassembled WGS sequence"/>
</dbReference>
<dbReference type="AlphaFoldDB" id="A0A9X3S889"/>
<evidence type="ECO:0000256" key="1">
    <source>
        <dbReference type="SAM" id="MobiDB-lite"/>
    </source>
</evidence>
<organism evidence="3 4">
    <name type="scientific">Solirubrobacter ginsenosidimutans</name>
    <dbReference type="NCBI Taxonomy" id="490573"/>
    <lineage>
        <taxon>Bacteria</taxon>
        <taxon>Bacillati</taxon>
        <taxon>Actinomycetota</taxon>
        <taxon>Thermoleophilia</taxon>
        <taxon>Solirubrobacterales</taxon>
        <taxon>Solirubrobacteraceae</taxon>
        <taxon>Solirubrobacter</taxon>
    </lineage>
</organism>
<reference evidence="3" key="1">
    <citation type="submission" date="2022-10" db="EMBL/GenBank/DDBJ databases">
        <title>The WGS of Solirubrobacter ginsenosidimutans DSM 21036.</title>
        <authorList>
            <person name="Jiang Z."/>
        </authorList>
    </citation>
    <scope>NUCLEOTIDE SEQUENCE</scope>
    <source>
        <strain evidence="3">DSM 21036</strain>
    </source>
</reference>
<dbReference type="EMBL" id="JAPDOD010000075">
    <property type="protein sequence ID" value="MDA0166756.1"/>
    <property type="molecule type" value="Genomic_DNA"/>
</dbReference>
<feature type="region of interest" description="Disordered" evidence="1">
    <location>
        <begin position="150"/>
        <end position="185"/>
    </location>
</feature>